<dbReference type="Pfam" id="PF00561">
    <property type="entry name" value="Abhydrolase_1"/>
    <property type="match status" value="1"/>
</dbReference>
<gene>
    <name evidence="2" type="ORF">AVDCRST_MAG05-2371</name>
</gene>
<reference evidence="2" key="1">
    <citation type="submission" date="2020-02" db="EMBL/GenBank/DDBJ databases">
        <authorList>
            <person name="Meier V. D."/>
        </authorList>
    </citation>
    <scope>NUCLEOTIDE SEQUENCE</scope>
    <source>
        <strain evidence="2">AVDCRST_MAG05</strain>
    </source>
</reference>
<dbReference type="SUPFAM" id="SSF53474">
    <property type="entry name" value="alpha/beta-Hydrolases"/>
    <property type="match status" value="1"/>
</dbReference>
<dbReference type="GO" id="GO:0047570">
    <property type="term" value="F:3-oxoadipate enol-lactonase activity"/>
    <property type="evidence" value="ECO:0007669"/>
    <property type="project" value="UniProtKB-EC"/>
</dbReference>
<dbReference type="PANTHER" id="PTHR43433">
    <property type="entry name" value="HYDROLASE, ALPHA/BETA FOLD FAMILY PROTEIN"/>
    <property type="match status" value="1"/>
</dbReference>
<sequence>MADLTGEAVALLDHLGVGKTHVLGTSLGGFVAQELALVRPDLVDRLVLVCTSYGGRGPQAMSPGALADMMGVGTFSAEAAARKALAAATGEAYRAEKPEEFERIVRWRLADSPSVVSYYEQAKAGARFDLSGDVGHITSPTLVIHGAEDRYVPPANARALAEAIPGARLQMLEDAGHLVFVERFADVNREVVRFLRSGTTGARETGRGAGDGAVGEASPEAGGWLWRSTGSVRGWVARTMAAMWAFLGFRD</sequence>
<evidence type="ECO:0000259" key="1">
    <source>
        <dbReference type="Pfam" id="PF00561"/>
    </source>
</evidence>
<dbReference type="Gene3D" id="3.40.50.1820">
    <property type="entry name" value="alpha/beta hydrolase"/>
    <property type="match status" value="1"/>
</dbReference>
<dbReference type="AlphaFoldDB" id="A0A6J4SI90"/>
<dbReference type="InterPro" id="IPR029058">
    <property type="entry name" value="AB_hydrolase_fold"/>
</dbReference>
<dbReference type="InterPro" id="IPR050471">
    <property type="entry name" value="AB_hydrolase"/>
</dbReference>
<proteinExistence type="predicted"/>
<feature type="domain" description="AB hydrolase-1" evidence="1">
    <location>
        <begin position="10"/>
        <end position="183"/>
    </location>
</feature>
<dbReference type="InterPro" id="IPR000073">
    <property type="entry name" value="AB_hydrolase_1"/>
</dbReference>
<protein>
    <submittedName>
        <fullName evidence="2">Beta-ketoadipate enol-lactone hydrolase</fullName>
        <ecNumber evidence="2">3.1.1.24</ecNumber>
    </submittedName>
</protein>
<keyword evidence="2" id="KW-0378">Hydrolase</keyword>
<name>A0A6J4SI90_9ACTN</name>
<dbReference type="EMBL" id="CADCVM010000255">
    <property type="protein sequence ID" value="CAA9499764.1"/>
    <property type="molecule type" value="Genomic_DNA"/>
</dbReference>
<organism evidence="2">
    <name type="scientific">uncultured Rubrobacteraceae bacterium</name>
    <dbReference type="NCBI Taxonomy" id="349277"/>
    <lineage>
        <taxon>Bacteria</taxon>
        <taxon>Bacillati</taxon>
        <taxon>Actinomycetota</taxon>
        <taxon>Rubrobacteria</taxon>
        <taxon>Rubrobacterales</taxon>
        <taxon>Rubrobacteraceae</taxon>
        <taxon>environmental samples</taxon>
    </lineage>
</organism>
<evidence type="ECO:0000313" key="2">
    <source>
        <dbReference type="EMBL" id="CAA9499764.1"/>
    </source>
</evidence>
<accession>A0A6J4SI90</accession>
<dbReference type="PANTHER" id="PTHR43433:SF5">
    <property type="entry name" value="AB HYDROLASE-1 DOMAIN-CONTAINING PROTEIN"/>
    <property type="match status" value="1"/>
</dbReference>
<dbReference type="EC" id="3.1.1.24" evidence="2"/>